<reference evidence="3" key="2">
    <citation type="submission" date="2019-11" db="EMBL/GenBank/DDBJ databases">
        <title>Whole genome comparisons of Staphylococcus agnetis isolates from cattle and chickens.</title>
        <authorList>
            <person name="Rhoads D."/>
            <person name="Shwani A."/>
            <person name="Adkins P."/>
            <person name="Calcutt M."/>
            <person name="Middleton J."/>
        </authorList>
    </citation>
    <scope>NUCLEOTIDE SEQUENCE</scope>
    <source>
        <strain evidence="3">1387</strain>
    </source>
</reference>
<accession>A0A2T4MH30</accession>
<evidence type="ECO:0000256" key="1">
    <source>
        <dbReference type="ARBA" id="ARBA00022723"/>
    </source>
</evidence>
<dbReference type="Proteomes" id="UP000646308">
    <property type="component" value="Unassembled WGS sequence"/>
</dbReference>
<dbReference type="InterPro" id="IPR036873">
    <property type="entry name" value="Rhodanese-like_dom_sf"/>
</dbReference>
<dbReference type="AlphaFoldDB" id="A0A2T4MH30"/>
<dbReference type="GeneID" id="57692722"/>
<evidence type="ECO:0000313" key="4">
    <source>
        <dbReference type="EMBL" id="OTW32071.1"/>
    </source>
</evidence>
<dbReference type="SMART" id="SM00849">
    <property type="entry name" value="Lactamase_B"/>
    <property type="match status" value="1"/>
</dbReference>
<organism evidence="3 6">
    <name type="scientific">Staphylococcus agnetis</name>
    <dbReference type="NCBI Taxonomy" id="985762"/>
    <lineage>
        <taxon>Bacteria</taxon>
        <taxon>Bacillati</taxon>
        <taxon>Bacillota</taxon>
        <taxon>Bacilli</taxon>
        <taxon>Bacillales</taxon>
        <taxon>Staphylococcaceae</taxon>
        <taxon>Staphylococcus</taxon>
    </lineage>
</organism>
<dbReference type="SUPFAM" id="SSF52821">
    <property type="entry name" value="Rhodanese/Cell cycle control phosphatase"/>
    <property type="match status" value="2"/>
</dbReference>
<dbReference type="InterPro" id="IPR036866">
    <property type="entry name" value="RibonucZ/Hydroxyglut_hydro"/>
</dbReference>
<sequence>MFFKQFYNDHLSQASYLIGCQRTGEAMIIDPIRDLTQYVALAEQEGFKITKAAETHIHADYASGIREVANRLDATIYVSKEGEESLGYRNMPEQTVFVGHQDTIRVGNIELKVLHTPGHTPESISFLLTDFGGGATVPMGLFSGDFLFVGDIGRPDLLEKAVQVAGSTEKGAKQMFESVQMIKAYPDYIQIWPGHGAGSPCGKALGAIPMSTLGYEKINNWAFQIEDETNFIETLTTDQPAPPKHFAEMKRINQWGTQAFQPYRVYLENDKNTPAFDLRSKEAYHGGHTLGSINVPYNKNFINQIGWYLNYDQDIQLIGDYETIKQAVQTLQLIGFDRVKSYKAPTFEIVTTSIHSGDMSGEETNVIDVRNDKEWAAGHLNRALHIPHGQLLEAAIDLDKSAPLYVHCQSGVRSSIAVGILEQKGFQHIINVREGYQAMPETIKNNV</sequence>
<dbReference type="InterPro" id="IPR001763">
    <property type="entry name" value="Rhodanese-like_dom"/>
</dbReference>
<keyword evidence="1" id="KW-0479">Metal-binding</keyword>
<gene>
    <name evidence="3" type="primary">cstB</name>
    <name evidence="4" type="ORF">B9M88_01510</name>
    <name evidence="3" type="ORF">GLV84_03255</name>
</gene>
<keyword evidence="5" id="KW-1185">Reference proteome</keyword>
<dbReference type="SMART" id="SM00450">
    <property type="entry name" value="RHOD"/>
    <property type="match status" value="1"/>
</dbReference>
<dbReference type="CDD" id="cd00158">
    <property type="entry name" value="RHOD"/>
    <property type="match status" value="1"/>
</dbReference>
<dbReference type="InterPro" id="IPR051682">
    <property type="entry name" value="Mito_Persulfide_Diox"/>
</dbReference>
<dbReference type="EMBL" id="NEFX01000002">
    <property type="protein sequence ID" value="OTW32071.1"/>
    <property type="molecule type" value="Genomic_DNA"/>
</dbReference>
<dbReference type="GO" id="GO:0070813">
    <property type="term" value="P:hydrogen sulfide metabolic process"/>
    <property type="evidence" value="ECO:0007669"/>
    <property type="project" value="TreeGrafter"/>
</dbReference>
<dbReference type="Gene3D" id="3.60.15.10">
    <property type="entry name" value="Ribonuclease Z/Hydroxyacylglutathione hydrolase-like"/>
    <property type="match status" value="1"/>
</dbReference>
<proteinExistence type="predicted"/>
<protein>
    <submittedName>
        <fullName evidence="4">MBL fold metallo-hydrolase</fullName>
    </submittedName>
    <submittedName>
        <fullName evidence="3">Persulfide dioxygenase-sulfurtransferase CstB</fullName>
    </submittedName>
</protein>
<keyword evidence="3" id="KW-0223">Dioxygenase</keyword>
<dbReference type="PANTHER" id="PTHR43084">
    <property type="entry name" value="PERSULFIDE DIOXYGENASE ETHE1"/>
    <property type="match status" value="1"/>
</dbReference>
<name>A0A2T4MH30_9STAP</name>
<reference evidence="4 5" key="1">
    <citation type="submission" date="2017-04" db="EMBL/GenBank/DDBJ databases">
        <title>Staphylococcus agnetis, a potential pathogen in the broiler production.</title>
        <authorList>
            <person name="Poulsen L."/>
        </authorList>
    </citation>
    <scope>NUCLEOTIDE SEQUENCE [LARGE SCALE GENOMIC DNA]</scope>
    <source>
        <strain evidence="4 5">723_310714_2_2_spleen</strain>
    </source>
</reference>
<dbReference type="GO" id="GO:0050313">
    <property type="term" value="F:sulfur dioxygenase activity"/>
    <property type="evidence" value="ECO:0007669"/>
    <property type="project" value="InterPro"/>
</dbReference>
<dbReference type="Proteomes" id="UP000195208">
    <property type="component" value="Unassembled WGS sequence"/>
</dbReference>
<evidence type="ECO:0000313" key="6">
    <source>
        <dbReference type="Proteomes" id="UP000646308"/>
    </source>
</evidence>
<dbReference type="InterPro" id="IPR044528">
    <property type="entry name" value="POD-like_MBL-fold"/>
</dbReference>
<dbReference type="InterPro" id="IPR001279">
    <property type="entry name" value="Metallo-B-lactamas"/>
</dbReference>
<dbReference type="KEGG" id="sagq:EP23_08935"/>
<evidence type="ECO:0000313" key="3">
    <source>
        <dbReference type="EMBL" id="NJI01876.1"/>
    </source>
</evidence>
<dbReference type="Pfam" id="PF00753">
    <property type="entry name" value="Lactamase_B"/>
    <property type="match status" value="1"/>
</dbReference>
<dbReference type="GO" id="GO:0046872">
    <property type="term" value="F:metal ion binding"/>
    <property type="evidence" value="ECO:0007669"/>
    <property type="project" value="UniProtKB-KW"/>
</dbReference>
<feature type="domain" description="Rhodanese" evidence="2">
    <location>
        <begin position="269"/>
        <end position="349"/>
    </location>
</feature>
<feature type="domain" description="Rhodanese" evidence="2">
    <location>
        <begin position="360"/>
        <end position="444"/>
    </location>
</feature>
<dbReference type="PROSITE" id="PS50206">
    <property type="entry name" value="RHODANESE_3"/>
    <property type="match status" value="2"/>
</dbReference>
<dbReference type="Pfam" id="PF00581">
    <property type="entry name" value="Rhodanese"/>
    <property type="match status" value="2"/>
</dbReference>
<evidence type="ECO:0000259" key="2">
    <source>
        <dbReference type="PROSITE" id="PS50206"/>
    </source>
</evidence>
<dbReference type="FunFam" id="3.60.15.10:FF:000030">
    <property type="entry name" value="Metallo-beta-lactamase family protein"/>
    <property type="match status" value="1"/>
</dbReference>
<dbReference type="PANTHER" id="PTHR43084:SF1">
    <property type="entry name" value="PERSULFIDE DIOXYGENASE ETHE1, MITOCHONDRIAL"/>
    <property type="match status" value="1"/>
</dbReference>
<dbReference type="CDD" id="cd07724">
    <property type="entry name" value="POD-like_MBL-fold"/>
    <property type="match status" value="1"/>
</dbReference>
<dbReference type="OrthoDB" id="9784009at2"/>
<dbReference type="Gene3D" id="3.40.250.10">
    <property type="entry name" value="Rhodanese-like domain"/>
    <property type="match status" value="2"/>
</dbReference>
<keyword evidence="3" id="KW-0560">Oxidoreductase</keyword>
<dbReference type="SUPFAM" id="SSF56281">
    <property type="entry name" value="Metallo-hydrolase/oxidoreductase"/>
    <property type="match status" value="1"/>
</dbReference>
<dbReference type="EMBL" id="WMFL01000051">
    <property type="protein sequence ID" value="NJI01876.1"/>
    <property type="molecule type" value="Genomic_DNA"/>
</dbReference>
<dbReference type="GO" id="GO:0006749">
    <property type="term" value="P:glutathione metabolic process"/>
    <property type="evidence" value="ECO:0007669"/>
    <property type="project" value="InterPro"/>
</dbReference>
<dbReference type="RefSeq" id="WP_060551983.1">
    <property type="nucleotide sequence ID" value="NZ_CP009623.1"/>
</dbReference>
<evidence type="ECO:0000313" key="5">
    <source>
        <dbReference type="Proteomes" id="UP000195208"/>
    </source>
</evidence>
<comment type="caution">
    <text evidence="3">The sequence shown here is derived from an EMBL/GenBank/DDBJ whole genome shotgun (WGS) entry which is preliminary data.</text>
</comment>